<dbReference type="EMBL" id="JACIDV010000022">
    <property type="protein sequence ID" value="MBB3948592.1"/>
    <property type="molecule type" value="Genomic_DNA"/>
</dbReference>
<reference evidence="1 2" key="1">
    <citation type="submission" date="2020-08" db="EMBL/GenBank/DDBJ databases">
        <title>Genomic Encyclopedia of Type Strains, Phase IV (KMG-IV): sequencing the most valuable type-strain genomes for metagenomic binning, comparative biology and taxonomic classification.</title>
        <authorList>
            <person name="Goeker M."/>
        </authorList>
    </citation>
    <scope>NUCLEOTIDE SEQUENCE [LARGE SCALE GENOMIC DNA]</scope>
    <source>
        <strain evidence="1 2">DSM 26438</strain>
    </source>
</reference>
<dbReference type="PROSITE" id="PS51257">
    <property type="entry name" value="PROKAR_LIPOPROTEIN"/>
    <property type="match status" value="1"/>
</dbReference>
<protein>
    <submittedName>
        <fullName evidence="1">Uncharacterized protein YcfJ</fullName>
    </submittedName>
</protein>
<dbReference type="AlphaFoldDB" id="A0A7W6G475"/>
<dbReference type="Proteomes" id="UP000565286">
    <property type="component" value="Unassembled WGS sequence"/>
</dbReference>
<keyword evidence="2" id="KW-1185">Reference proteome</keyword>
<comment type="caution">
    <text evidence="1">The sequence shown here is derived from an EMBL/GenBank/DDBJ whole genome shotgun (WGS) entry which is preliminary data.</text>
</comment>
<evidence type="ECO:0000313" key="2">
    <source>
        <dbReference type="Proteomes" id="UP000565286"/>
    </source>
</evidence>
<name>A0A7W6G475_9HYPH</name>
<organism evidence="1 2">
    <name type="scientific">Rhizobium skierniewicense</name>
    <dbReference type="NCBI Taxonomy" id="984260"/>
    <lineage>
        <taxon>Bacteria</taxon>
        <taxon>Pseudomonadati</taxon>
        <taxon>Pseudomonadota</taxon>
        <taxon>Alphaproteobacteria</taxon>
        <taxon>Hyphomicrobiales</taxon>
        <taxon>Rhizobiaceae</taxon>
        <taxon>Rhizobium/Agrobacterium group</taxon>
        <taxon>Rhizobium</taxon>
    </lineage>
</organism>
<sequence>MLRTVTVGVCSLVMIVGLSGCQTVQESATSAQMTCKAQGLKAGTKRYDRCVGATYQSNRQQAQQAENTAVAGAAIGLVGGAVLGASLNDHNHYYRRCGPWSCY</sequence>
<evidence type="ECO:0000313" key="1">
    <source>
        <dbReference type="EMBL" id="MBB3948592.1"/>
    </source>
</evidence>
<proteinExistence type="predicted"/>
<accession>A0A7W6G475</accession>
<gene>
    <name evidence="1" type="ORF">GGQ73_004582</name>
</gene>